<gene>
    <name evidence="9" type="ORF">GCM10009836_32690</name>
</gene>
<comment type="caution">
    <text evidence="9">The sequence shown here is derived from an EMBL/GenBank/DDBJ whole genome shotgun (WGS) entry which is preliminary data.</text>
</comment>
<dbReference type="Pfam" id="PF00528">
    <property type="entry name" value="BPD_transp_1"/>
    <property type="match status" value="1"/>
</dbReference>
<keyword evidence="2 7" id="KW-0813">Transport</keyword>
<reference evidence="9 10" key="1">
    <citation type="journal article" date="2019" name="Int. J. Syst. Evol. Microbiol.">
        <title>The Global Catalogue of Microorganisms (GCM) 10K type strain sequencing project: providing services to taxonomists for standard genome sequencing and annotation.</title>
        <authorList>
            <consortium name="The Broad Institute Genomics Platform"/>
            <consortium name="The Broad Institute Genome Sequencing Center for Infectious Disease"/>
            <person name="Wu L."/>
            <person name="Ma J."/>
        </authorList>
    </citation>
    <scope>NUCLEOTIDE SEQUENCE [LARGE SCALE GENOMIC DNA]</scope>
    <source>
        <strain evidence="9 10">JCM 16009</strain>
    </source>
</reference>
<organism evidence="9 10">
    <name type="scientific">Pseudonocardia ailaonensis</name>
    <dbReference type="NCBI Taxonomy" id="367279"/>
    <lineage>
        <taxon>Bacteria</taxon>
        <taxon>Bacillati</taxon>
        <taxon>Actinomycetota</taxon>
        <taxon>Actinomycetes</taxon>
        <taxon>Pseudonocardiales</taxon>
        <taxon>Pseudonocardiaceae</taxon>
        <taxon>Pseudonocardia</taxon>
    </lineage>
</organism>
<evidence type="ECO:0000256" key="7">
    <source>
        <dbReference type="RuleBase" id="RU363032"/>
    </source>
</evidence>
<accession>A0ABN2N5U7</accession>
<feature type="domain" description="ABC transmembrane type-1" evidence="8">
    <location>
        <begin position="112"/>
        <end position="341"/>
    </location>
</feature>
<sequence length="355" mass="37409">MTAGMMTATASAASVRGGLTFVLRRTGTVVVTLFFLAVIVFLMTKAIPGDEAHVAAGESATPDQVAAVRERLGLDQPLPVQLGHYLRTLLHGDLGTSIATGRSVGADILAVLPQTLELVVLSTVLMVLAVVPAAIAAALHRNRPRDVGTRLAWLAAGSLPTFWIALELQYLLGTQWRILPISGRLSRGITVPTRTGSTILDSLLAGNVPAAWNAFQHLLLPALVLMLPFAGQLFRALRAELLDVLGRDHITVARATGMPTGMLLRRHALPNAAGPALTVLGIEFGTMVATAVLVEGVFGLNGLGSYLTTAVQQKDTFAVLSGVLVVGVVVVLVNFAVDLVQLARDPRLRSAELAR</sequence>
<evidence type="ECO:0000313" key="9">
    <source>
        <dbReference type="EMBL" id="GAA1850349.1"/>
    </source>
</evidence>
<evidence type="ECO:0000259" key="8">
    <source>
        <dbReference type="PROSITE" id="PS50928"/>
    </source>
</evidence>
<comment type="subcellular location">
    <subcellularLocation>
        <location evidence="1 7">Cell membrane</location>
        <topology evidence="1 7">Multi-pass membrane protein</topology>
    </subcellularLocation>
</comment>
<name>A0ABN2N5U7_9PSEU</name>
<feature type="transmembrane region" description="Helical" evidence="7">
    <location>
        <begin position="272"/>
        <end position="298"/>
    </location>
</feature>
<dbReference type="SUPFAM" id="SSF161098">
    <property type="entry name" value="MetI-like"/>
    <property type="match status" value="1"/>
</dbReference>
<evidence type="ECO:0000256" key="1">
    <source>
        <dbReference type="ARBA" id="ARBA00004651"/>
    </source>
</evidence>
<dbReference type="PANTHER" id="PTHR43163">
    <property type="entry name" value="DIPEPTIDE TRANSPORT SYSTEM PERMEASE PROTEIN DPPB-RELATED"/>
    <property type="match status" value="1"/>
</dbReference>
<keyword evidence="3" id="KW-1003">Cell membrane</keyword>
<dbReference type="InterPro" id="IPR045621">
    <property type="entry name" value="BPD_transp_1_N"/>
</dbReference>
<feature type="transmembrane region" description="Helical" evidence="7">
    <location>
        <begin position="318"/>
        <end position="340"/>
    </location>
</feature>
<feature type="transmembrane region" description="Helical" evidence="7">
    <location>
        <begin position="21"/>
        <end position="43"/>
    </location>
</feature>
<dbReference type="Pfam" id="PF19300">
    <property type="entry name" value="BPD_transp_1_N"/>
    <property type="match status" value="1"/>
</dbReference>
<comment type="similarity">
    <text evidence="7">Belongs to the binding-protein-dependent transport system permease family.</text>
</comment>
<protein>
    <submittedName>
        <fullName evidence="9">ABC transporter permease</fullName>
    </submittedName>
</protein>
<keyword evidence="5 7" id="KW-1133">Transmembrane helix</keyword>
<dbReference type="PANTHER" id="PTHR43163:SF6">
    <property type="entry name" value="DIPEPTIDE TRANSPORT SYSTEM PERMEASE PROTEIN DPPB-RELATED"/>
    <property type="match status" value="1"/>
</dbReference>
<dbReference type="CDD" id="cd06261">
    <property type="entry name" value="TM_PBP2"/>
    <property type="match status" value="1"/>
</dbReference>
<keyword evidence="4 7" id="KW-0812">Transmembrane</keyword>
<dbReference type="RefSeq" id="WP_344417428.1">
    <property type="nucleotide sequence ID" value="NZ_BAAAQK010000009.1"/>
</dbReference>
<keyword evidence="6 7" id="KW-0472">Membrane</keyword>
<dbReference type="InterPro" id="IPR000515">
    <property type="entry name" value="MetI-like"/>
</dbReference>
<dbReference type="Gene3D" id="1.10.3720.10">
    <property type="entry name" value="MetI-like"/>
    <property type="match status" value="1"/>
</dbReference>
<evidence type="ECO:0000256" key="2">
    <source>
        <dbReference type="ARBA" id="ARBA00022448"/>
    </source>
</evidence>
<evidence type="ECO:0000256" key="5">
    <source>
        <dbReference type="ARBA" id="ARBA00022989"/>
    </source>
</evidence>
<feature type="transmembrane region" description="Helical" evidence="7">
    <location>
        <begin position="118"/>
        <end position="139"/>
    </location>
</feature>
<evidence type="ECO:0000256" key="6">
    <source>
        <dbReference type="ARBA" id="ARBA00023136"/>
    </source>
</evidence>
<dbReference type="PROSITE" id="PS50928">
    <property type="entry name" value="ABC_TM1"/>
    <property type="match status" value="1"/>
</dbReference>
<keyword evidence="10" id="KW-1185">Reference proteome</keyword>
<proteinExistence type="inferred from homology"/>
<evidence type="ECO:0000313" key="10">
    <source>
        <dbReference type="Proteomes" id="UP001500449"/>
    </source>
</evidence>
<dbReference type="EMBL" id="BAAAQK010000009">
    <property type="protein sequence ID" value="GAA1850349.1"/>
    <property type="molecule type" value="Genomic_DNA"/>
</dbReference>
<evidence type="ECO:0000256" key="4">
    <source>
        <dbReference type="ARBA" id="ARBA00022692"/>
    </source>
</evidence>
<dbReference type="Proteomes" id="UP001500449">
    <property type="component" value="Unassembled WGS sequence"/>
</dbReference>
<evidence type="ECO:0000256" key="3">
    <source>
        <dbReference type="ARBA" id="ARBA00022475"/>
    </source>
</evidence>
<feature type="transmembrane region" description="Helical" evidence="7">
    <location>
        <begin position="218"/>
        <end position="237"/>
    </location>
</feature>
<dbReference type="InterPro" id="IPR035906">
    <property type="entry name" value="MetI-like_sf"/>
</dbReference>
<feature type="transmembrane region" description="Helical" evidence="7">
    <location>
        <begin position="151"/>
        <end position="172"/>
    </location>
</feature>